<gene>
    <name evidence="1" type="ORF">OPV22_030236</name>
</gene>
<dbReference type="Proteomes" id="UP001222027">
    <property type="component" value="Unassembled WGS sequence"/>
</dbReference>
<sequence>MEKMVSLVAALKQCALEASGCSIKLQNDVISEAYEFKCLWVQLSLCQQDEDGWLKIASKASLHYKLSFCALCNIVVTGDDDSSLPSFPSKVPLC</sequence>
<evidence type="ECO:0000313" key="1">
    <source>
        <dbReference type="EMBL" id="KAJ8467684.1"/>
    </source>
</evidence>
<protein>
    <submittedName>
        <fullName evidence="1">Uncharacterized protein</fullName>
    </submittedName>
</protein>
<reference evidence="1 2" key="1">
    <citation type="submission" date="2022-12" db="EMBL/GenBank/DDBJ databases">
        <title>Chromosome-scale assembly of the Ensete ventricosum genome.</title>
        <authorList>
            <person name="Dussert Y."/>
            <person name="Stocks J."/>
            <person name="Wendawek A."/>
            <person name="Woldeyes F."/>
            <person name="Nichols R.A."/>
            <person name="Borrell J.S."/>
        </authorList>
    </citation>
    <scope>NUCLEOTIDE SEQUENCE [LARGE SCALE GENOMIC DNA]</scope>
    <source>
        <strain evidence="2">cv. Maze</strain>
        <tissue evidence="1">Seeds</tissue>
    </source>
</reference>
<comment type="caution">
    <text evidence="1">The sequence shown here is derived from an EMBL/GenBank/DDBJ whole genome shotgun (WGS) entry which is preliminary data.</text>
</comment>
<keyword evidence="2" id="KW-1185">Reference proteome</keyword>
<proteinExistence type="predicted"/>
<dbReference type="AlphaFoldDB" id="A0AAV8Q881"/>
<evidence type="ECO:0000313" key="2">
    <source>
        <dbReference type="Proteomes" id="UP001222027"/>
    </source>
</evidence>
<organism evidence="1 2">
    <name type="scientific">Ensete ventricosum</name>
    <name type="common">Abyssinian banana</name>
    <name type="synonym">Musa ensete</name>
    <dbReference type="NCBI Taxonomy" id="4639"/>
    <lineage>
        <taxon>Eukaryota</taxon>
        <taxon>Viridiplantae</taxon>
        <taxon>Streptophyta</taxon>
        <taxon>Embryophyta</taxon>
        <taxon>Tracheophyta</taxon>
        <taxon>Spermatophyta</taxon>
        <taxon>Magnoliopsida</taxon>
        <taxon>Liliopsida</taxon>
        <taxon>Zingiberales</taxon>
        <taxon>Musaceae</taxon>
        <taxon>Ensete</taxon>
    </lineage>
</organism>
<dbReference type="EMBL" id="JAQQAF010000008">
    <property type="protein sequence ID" value="KAJ8467684.1"/>
    <property type="molecule type" value="Genomic_DNA"/>
</dbReference>
<accession>A0AAV8Q881</accession>
<name>A0AAV8Q881_ENSVE</name>